<dbReference type="GO" id="GO:0030435">
    <property type="term" value="P:sporulation resulting in formation of a cellular spore"/>
    <property type="evidence" value="ECO:0007669"/>
    <property type="project" value="InterPro"/>
</dbReference>
<dbReference type="InterPro" id="IPR013693">
    <property type="entry name" value="SpoIID/LytB_N"/>
</dbReference>
<sequence length="373" mass="41998">MSKLGILIVILPFLVGCIGVQKREGVRLGKISTEPHIRILLGNGGGVIRSDGNIYIHRGGKVYRFPSGDIEVKNGKIYRDGQKIFDVKSSVRVTFEGEKFGFSGLLYRGEVIVMNSLIINKLPIESYLYSVVACEFESGEMDAMKAGACAARTYALRHLKLDEDYDLVATERDQVYRGMNSETKNSRCACVETKGLVCVYRGEIIDARYSSTCGGRTADAKDIFGKGEPYLKSRSCNYCKISPHYSWTQKYSRQNFRELVRNKIKKIKGKDPGGIKGVKIKRRDGSGRVKEITVRARNGNFTVDGEDIRRLFDVKSKLFDIKSRGDWVYIEGRGWGHGVGMCSWGAIGMAKKGKNFKKILRYYYRGTTVKKLY</sequence>
<dbReference type="EMBL" id="NOZQ01000070">
    <property type="protein sequence ID" value="OYD16356.1"/>
    <property type="molecule type" value="Genomic_DNA"/>
</dbReference>
<dbReference type="PROSITE" id="PS51257">
    <property type="entry name" value="PROKAR_LIPOPROTEIN"/>
    <property type="match status" value="1"/>
</dbReference>
<evidence type="ECO:0000313" key="3">
    <source>
        <dbReference type="Proteomes" id="UP000215215"/>
    </source>
</evidence>
<organism evidence="2 3">
    <name type="scientific">candidate division WOR-3 bacterium JGI_Cruoil_03_44_89</name>
    <dbReference type="NCBI Taxonomy" id="1973748"/>
    <lineage>
        <taxon>Bacteria</taxon>
        <taxon>Bacteria division WOR-3</taxon>
    </lineage>
</organism>
<dbReference type="AlphaFoldDB" id="A0A235BVV8"/>
<dbReference type="Proteomes" id="UP000215215">
    <property type="component" value="Unassembled WGS sequence"/>
</dbReference>
<reference evidence="2 3" key="1">
    <citation type="submission" date="2017-07" db="EMBL/GenBank/DDBJ databases">
        <title>Recovery of genomes from metagenomes via a dereplication, aggregation, and scoring strategy.</title>
        <authorList>
            <person name="Sieber C.M."/>
            <person name="Probst A.J."/>
            <person name="Sharrar A."/>
            <person name="Thomas B.C."/>
            <person name="Hess M."/>
            <person name="Tringe S.G."/>
            <person name="Banfield J.F."/>
        </authorList>
    </citation>
    <scope>NUCLEOTIDE SEQUENCE [LARGE SCALE GENOMIC DNA]</scope>
    <source>
        <strain evidence="2">JGI_Cruoil_03_44_89</strain>
    </source>
</reference>
<name>A0A235BVV8_UNCW3</name>
<protein>
    <recommendedName>
        <fullName evidence="1">Sporulation stage II protein D amidase enhancer LytB N-terminal domain-containing protein</fullName>
    </recommendedName>
</protein>
<proteinExistence type="predicted"/>
<comment type="caution">
    <text evidence="2">The sequence shown here is derived from an EMBL/GenBank/DDBJ whole genome shotgun (WGS) entry which is preliminary data.</text>
</comment>
<feature type="domain" description="Sporulation stage II protein D amidase enhancer LytB N-terminal" evidence="1">
    <location>
        <begin position="118"/>
        <end position="200"/>
    </location>
</feature>
<dbReference type="Pfam" id="PF08486">
    <property type="entry name" value="SpoIID"/>
    <property type="match status" value="1"/>
</dbReference>
<dbReference type="InterPro" id="IPR013486">
    <property type="entry name" value="SpoIID/LytB"/>
</dbReference>
<accession>A0A235BVV8</accession>
<evidence type="ECO:0000259" key="1">
    <source>
        <dbReference type="Pfam" id="PF08486"/>
    </source>
</evidence>
<evidence type="ECO:0000313" key="2">
    <source>
        <dbReference type="EMBL" id="OYD16356.1"/>
    </source>
</evidence>
<dbReference type="NCBIfam" id="TIGR02669">
    <property type="entry name" value="SpoIID_LytB"/>
    <property type="match status" value="1"/>
</dbReference>
<gene>
    <name evidence="2" type="ORF">CH333_03585</name>
</gene>